<protein>
    <recommendedName>
        <fullName evidence="1">N-acetyltransferase domain-containing protein</fullName>
    </recommendedName>
</protein>
<name>A0A411B827_9CAUD</name>
<evidence type="ECO:0000313" key="3">
    <source>
        <dbReference type="Proteomes" id="UP000289219"/>
    </source>
</evidence>
<reference evidence="2 3" key="1">
    <citation type="submission" date="2018-08" db="EMBL/GenBank/DDBJ databases">
        <title>Asswx_1, Complete genome sequences of 3 novel enterobacteria, Pakpunavirus like phages.</title>
        <authorList>
            <person name="Yuan S."/>
            <person name="Ma Y."/>
            <person name="Liu Q."/>
        </authorList>
    </citation>
    <scope>NUCLEOTIDE SEQUENCE [LARGE SCALE GENOMIC DNA]</scope>
</reference>
<evidence type="ECO:0000313" key="2">
    <source>
        <dbReference type="EMBL" id="QAX97775.1"/>
    </source>
</evidence>
<gene>
    <name evidence="2" type="ORF">ASswx1_130</name>
</gene>
<feature type="domain" description="N-acetyltransferase" evidence="1">
    <location>
        <begin position="3"/>
        <end position="148"/>
    </location>
</feature>
<accession>A0A411B827</accession>
<dbReference type="InterPro" id="IPR000182">
    <property type="entry name" value="GNAT_dom"/>
</dbReference>
<dbReference type="SUPFAM" id="SSF55729">
    <property type="entry name" value="Acyl-CoA N-acyltransferases (Nat)"/>
    <property type="match status" value="1"/>
</dbReference>
<sequence length="150" mass="17329">MIVDYGDVKVYSGSHIKEICQYLLDKKMYVEGWSLKPYLVQVIKFEKRFITKVAIKYKDGNPVGLATRGLLSGYKNFMMCYVKDEFRNSGVGSELVNRLKVDGESHWAYTGYSYSVLFWESLGVVPHTQHRSCCGDKFTSIFLKINNKKR</sequence>
<dbReference type="EMBL" id="MH791398">
    <property type="protein sequence ID" value="QAX97775.1"/>
    <property type="molecule type" value="Genomic_DNA"/>
</dbReference>
<proteinExistence type="predicted"/>
<dbReference type="GO" id="GO:0016747">
    <property type="term" value="F:acyltransferase activity, transferring groups other than amino-acyl groups"/>
    <property type="evidence" value="ECO:0007669"/>
    <property type="project" value="InterPro"/>
</dbReference>
<dbReference type="Proteomes" id="UP000289219">
    <property type="component" value="Segment"/>
</dbReference>
<dbReference type="InterPro" id="IPR016181">
    <property type="entry name" value="Acyl_CoA_acyltransferase"/>
</dbReference>
<evidence type="ECO:0000259" key="1">
    <source>
        <dbReference type="PROSITE" id="PS51186"/>
    </source>
</evidence>
<dbReference type="PROSITE" id="PS51186">
    <property type="entry name" value="GNAT"/>
    <property type="match status" value="1"/>
</dbReference>
<organism evidence="2 3">
    <name type="scientific">Aeromonas phage Asswx_1</name>
    <dbReference type="NCBI Taxonomy" id="2419739"/>
    <lineage>
        <taxon>Viruses</taxon>
        <taxon>Duplodnaviria</taxon>
        <taxon>Heunggongvirae</taxon>
        <taxon>Uroviricota</taxon>
        <taxon>Caudoviricetes</taxon>
        <taxon>Pantevenvirales</taxon>
        <taxon>Straboviridae</taxon>
        <taxon>Emmerichvirinae</taxon>
        <taxon>Ceceduovirus</taxon>
        <taxon>Ceceduovirus aszj</taxon>
    </lineage>
</organism>